<feature type="compositionally biased region" description="Pro residues" evidence="1">
    <location>
        <begin position="339"/>
        <end position="358"/>
    </location>
</feature>
<dbReference type="EMBL" id="FPIP01000002">
    <property type="protein sequence ID" value="SFW24364.1"/>
    <property type="molecule type" value="Genomic_DNA"/>
</dbReference>
<sequence>MKYMVMECHEGYAVLMDEESRFVQAANLRYKVGQTVTDPVLMNAEELNRGRISMHISKFVAAAACLTIAVSAGAFYYSSNYKTHSTVLISSEANVRMELNKKGKVLNISTENADSDEIIKNYDGKGKDMLDAANDIIDIEKDKGIIESGDTVDIYIKAETPSEYNSYKSDLITGIPDVKVKVQELDGNKPHEKTPPEPPKADPAKDNKKPDPPKPADKNTAPKPDDKVEPPKPAEVTPPTPAAPPAANNNNSNNNTAPQVKQPDAPPAPPVSPEAPEPPKPADKNTAPKPDDKVEPPKPDEGAAPPAPAAPEIRIQLEKEVLDTIRLSEINPYKALTPLPEPPVPQAPSPEAPAPEAPTPETDKNTGPAREALPEAEKTITPPLPIPLP</sequence>
<evidence type="ECO:0000313" key="4">
    <source>
        <dbReference type="EMBL" id="SFW24364.1"/>
    </source>
</evidence>
<accession>A0A1K1MMF8</accession>
<gene>
    <name evidence="4" type="ORF">SAMN02910280_1345</name>
</gene>
<dbReference type="Pfam" id="PF23750">
    <property type="entry name" value="RsgI_M"/>
    <property type="match status" value="1"/>
</dbReference>
<reference evidence="4 5" key="1">
    <citation type="submission" date="2016-11" db="EMBL/GenBank/DDBJ databases">
        <authorList>
            <person name="Jaros S."/>
            <person name="Januszkiewicz K."/>
            <person name="Wedrychowicz H."/>
        </authorList>
    </citation>
    <scope>NUCLEOTIDE SEQUENCE [LARGE SCALE GENOMIC DNA]</scope>
    <source>
        <strain evidence="4 5">YL228</strain>
    </source>
</reference>
<evidence type="ECO:0000256" key="1">
    <source>
        <dbReference type="SAM" id="MobiDB-lite"/>
    </source>
</evidence>
<feature type="compositionally biased region" description="Pro residues" evidence="1">
    <location>
        <begin position="233"/>
        <end position="244"/>
    </location>
</feature>
<organism evidence="4 5">
    <name type="scientific">Ruminococcus flavefaciens</name>
    <dbReference type="NCBI Taxonomy" id="1265"/>
    <lineage>
        <taxon>Bacteria</taxon>
        <taxon>Bacillati</taxon>
        <taxon>Bacillota</taxon>
        <taxon>Clostridia</taxon>
        <taxon>Eubacteriales</taxon>
        <taxon>Oscillospiraceae</taxon>
        <taxon>Ruminococcus</taxon>
    </lineage>
</organism>
<keyword evidence="2" id="KW-0812">Transmembrane</keyword>
<dbReference type="AlphaFoldDB" id="A0A1K1MMF8"/>
<feature type="domain" description="Anti-sigma factor RsgI-like middle" evidence="3">
    <location>
        <begin position="94"/>
        <end position="169"/>
    </location>
</feature>
<feature type="region of interest" description="Disordered" evidence="1">
    <location>
        <begin position="333"/>
        <end position="389"/>
    </location>
</feature>
<feature type="compositionally biased region" description="Basic and acidic residues" evidence="1">
    <location>
        <begin position="187"/>
        <end position="217"/>
    </location>
</feature>
<dbReference type="InterPro" id="IPR055431">
    <property type="entry name" value="RsgI_M"/>
</dbReference>
<feature type="compositionally biased region" description="Low complexity" evidence="1">
    <location>
        <begin position="245"/>
        <end position="263"/>
    </location>
</feature>
<feature type="region of interest" description="Disordered" evidence="1">
    <location>
        <begin position="187"/>
        <end position="316"/>
    </location>
</feature>
<feature type="compositionally biased region" description="Basic and acidic residues" evidence="1">
    <location>
        <begin position="289"/>
        <end position="301"/>
    </location>
</feature>
<dbReference type="RefSeq" id="WP_072299693.1">
    <property type="nucleotide sequence ID" value="NZ_FPIP01000002.1"/>
</dbReference>
<evidence type="ECO:0000256" key="2">
    <source>
        <dbReference type="SAM" id="Phobius"/>
    </source>
</evidence>
<feature type="compositionally biased region" description="Basic and acidic residues" evidence="1">
    <location>
        <begin position="223"/>
        <end position="232"/>
    </location>
</feature>
<name>A0A1K1MMF8_RUMFL</name>
<proteinExistence type="predicted"/>
<evidence type="ECO:0000259" key="3">
    <source>
        <dbReference type="Pfam" id="PF23750"/>
    </source>
</evidence>
<keyword evidence="2" id="KW-0472">Membrane</keyword>
<feature type="transmembrane region" description="Helical" evidence="2">
    <location>
        <begin position="59"/>
        <end position="77"/>
    </location>
</feature>
<protein>
    <recommendedName>
        <fullName evidence="3">Anti-sigma factor RsgI-like middle domain-containing protein</fullName>
    </recommendedName>
</protein>
<dbReference type="Proteomes" id="UP000183461">
    <property type="component" value="Unassembled WGS sequence"/>
</dbReference>
<feature type="compositionally biased region" description="Pro residues" evidence="1">
    <location>
        <begin position="264"/>
        <end position="279"/>
    </location>
</feature>
<evidence type="ECO:0000313" key="5">
    <source>
        <dbReference type="Proteomes" id="UP000183461"/>
    </source>
</evidence>
<keyword evidence="2" id="KW-1133">Transmembrane helix</keyword>